<feature type="region of interest" description="Disordered" evidence="7">
    <location>
        <begin position="68"/>
        <end position="106"/>
    </location>
</feature>
<evidence type="ECO:0000256" key="1">
    <source>
        <dbReference type="ARBA" id="ARBA00004370"/>
    </source>
</evidence>
<accession>A0A378U1S3</accession>
<evidence type="ECO:0000259" key="8">
    <source>
        <dbReference type="Pfam" id="PF01103"/>
    </source>
</evidence>
<evidence type="ECO:0000259" key="9">
    <source>
        <dbReference type="Pfam" id="PF07244"/>
    </source>
</evidence>
<dbReference type="EMBL" id="UGQW01000002">
    <property type="protein sequence ID" value="STZ68624.1"/>
    <property type="molecule type" value="Genomic_DNA"/>
</dbReference>
<dbReference type="AlphaFoldDB" id="A0A378U1S3"/>
<protein>
    <submittedName>
        <fullName evidence="10">Outer membrane protein, OMP85 family</fullName>
    </submittedName>
</protein>
<dbReference type="PANTHER" id="PTHR12815">
    <property type="entry name" value="SORTING AND ASSEMBLY MACHINERY SAMM50 PROTEIN FAMILY MEMBER"/>
    <property type="match status" value="1"/>
</dbReference>
<keyword evidence="6" id="KW-0998">Cell outer membrane</keyword>
<evidence type="ECO:0000313" key="11">
    <source>
        <dbReference type="Proteomes" id="UP000254927"/>
    </source>
</evidence>
<comment type="subcellular location">
    <subcellularLocation>
        <location evidence="1">Membrane</location>
    </subcellularLocation>
</comment>
<dbReference type="InterPro" id="IPR010827">
    <property type="entry name" value="BamA/TamA_POTRA"/>
</dbReference>
<keyword evidence="2" id="KW-1134">Transmembrane beta strand</keyword>
<proteinExistence type="predicted"/>
<evidence type="ECO:0000313" key="10">
    <source>
        <dbReference type="EMBL" id="STZ68624.1"/>
    </source>
</evidence>
<organism evidence="10 11">
    <name type="scientific">Neisseria elongata</name>
    <dbReference type="NCBI Taxonomy" id="495"/>
    <lineage>
        <taxon>Bacteria</taxon>
        <taxon>Pseudomonadati</taxon>
        <taxon>Pseudomonadota</taxon>
        <taxon>Betaproteobacteria</taxon>
        <taxon>Neisseriales</taxon>
        <taxon>Neisseriaceae</taxon>
        <taxon>Neisseria</taxon>
    </lineage>
</organism>
<keyword evidence="4" id="KW-0732">Signal</keyword>
<name>A0A378U1S3_NEIEL</name>
<evidence type="ECO:0000256" key="5">
    <source>
        <dbReference type="ARBA" id="ARBA00023136"/>
    </source>
</evidence>
<evidence type="ECO:0000256" key="2">
    <source>
        <dbReference type="ARBA" id="ARBA00022452"/>
    </source>
</evidence>
<dbReference type="Pfam" id="PF07244">
    <property type="entry name" value="POTRA"/>
    <property type="match status" value="1"/>
</dbReference>
<feature type="compositionally biased region" description="Basic and acidic residues" evidence="7">
    <location>
        <begin position="81"/>
        <end position="101"/>
    </location>
</feature>
<dbReference type="InterPro" id="IPR039910">
    <property type="entry name" value="D15-like"/>
</dbReference>
<dbReference type="GO" id="GO:0019867">
    <property type="term" value="C:outer membrane"/>
    <property type="evidence" value="ECO:0007669"/>
    <property type="project" value="InterPro"/>
</dbReference>
<dbReference type="InterPro" id="IPR000184">
    <property type="entry name" value="Bac_surfAg_D15"/>
</dbReference>
<dbReference type="Proteomes" id="UP000254927">
    <property type="component" value="Unassembled WGS sequence"/>
</dbReference>
<feature type="domain" description="Bacterial surface antigen (D15)" evidence="8">
    <location>
        <begin position="380"/>
        <end position="666"/>
    </location>
</feature>
<feature type="domain" description="POTRA" evidence="9">
    <location>
        <begin position="280"/>
        <end position="352"/>
    </location>
</feature>
<gene>
    <name evidence="10" type="ORF">NCTC10660_02151</name>
</gene>
<dbReference type="Gene3D" id="3.10.20.310">
    <property type="entry name" value="membrane protein fhac"/>
    <property type="match status" value="2"/>
</dbReference>
<keyword evidence="3" id="KW-0812">Transmembrane</keyword>
<feature type="compositionally biased region" description="Polar residues" evidence="7">
    <location>
        <begin position="70"/>
        <end position="79"/>
    </location>
</feature>
<evidence type="ECO:0000256" key="7">
    <source>
        <dbReference type="SAM" id="MobiDB-lite"/>
    </source>
</evidence>
<reference evidence="10 11" key="1">
    <citation type="submission" date="2018-06" db="EMBL/GenBank/DDBJ databases">
        <authorList>
            <consortium name="Pathogen Informatics"/>
            <person name="Doyle S."/>
        </authorList>
    </citation>
    <scope>NUCLEOTIDE SEQUENCE [LARGE SCALE GENOMIC DNA]</scope>
    <source>
        <strain evidence="10 11">NCTC10660</strain>
    </source>
</reference>
<keyword evidence="5" id="KW-0472">Membrane</keyword>
<dbReference type="PANTHER" id="PTHR12815:SF47">
    <property type="entry name" value="TRANSLOCATION AND ASSEMBLY MODULE SUBUNIT TAMA"/>
    <property type="match status" value="1"/>
</dbReference>
<dbReference type="Gene3D" id="2.40.160.50">
    <property type="entry name" value="membrane protein fhac: a member of the omp85/tpsb transporter family"/>
    <property type="match status" value="1"/>
</dbReference>
<sequence length="666" mass="73637">MQITADLPSGQIRHNFLPTHRPYTCLPAPMKECYNPPLHSAIRPPDKTAMKRPAALMLLLALSLPATAADTPNSDSDGQNEADKPTLIERVKSKLSPKSDETASALKQKYPVRIEAQPADVKEMLQEHLPLITQQLEEELDAEQMEFLAEEAPEQVLTMLKTKGYFNGKVTVSRKGIGYLVSVDSGPQTQIDNVSVAILGDVLQDENLGAYYRSAMENWSLPVGATFSQEEWSGSKSSVLSAVRRKKYPLAEFSSTQATVDPTKHQADLSVSVDSGRPIYFGEFEISGNKRYPAGVVRGLAQFDTGSPYDLDKLLDYQQALEQDNHYSGASVQADFDRLEGDRVPVKVTVSEMKKHKLELGLSYDSEYGLGGKFGYDYYNLFNKGYTGSFVASGDKYEQTVALGVSQPRQNNGHYWTSSLAYNRKTTQKLETETWTAGVWYVRDRNNIESRLGIEYVGDQAKIPEAKVDLGHSYATMLTASWKKQSIETQMRPENGYYLDVKGGTTLGKLLSSSSMQRILGSAGYYFTPENKKIGTFVARGQIGFVNAGESNDVPSALRFRTGGATSVRGYELDSIGIKGPSGAVLPDRALAVASVEYQYPINRSFSAAIFHDMGDAAHSFKNMTLKHGTGIGVRWFSPVAPFSFDIAYGHQDKRIRWHISLGTRF</sequence>
<evidence type="ECO:0000256" key="4">
    <source>
        <dbReference type="ARBA" id="ARBA00022729"/>
    </source>
</evidence>
<dbReference type="Pfam" id="PF01103">
    <property type="entry name" value="Omp85"/>
    <property type="match status" value="1"/>
</dbReference>
<evidence type="ECO:0000256" key="3">
    <source>
        <dbReference type="ARBA" id="ARBA00022692"/>
    </source>
</evidence>
<evidence type="ECO:0000256" key="6">
    <source>
        <dbReference type="ARBA" id="ARBA00023237"/>
    </source>
</evidence>